<dbReference type="Proteomes" id="UP000233551">
    <property type="component" value="Unassembled WGS sequence"/>
</dbReference>
<organism evidence="2 3">
    <name type="scientific">Punica granatum</name>
    <name type="common">Pomegranate</name>
    <dbReference type="NCBI Taxonomy" id="22663"/>
    <lineage>
        <taxon>Eukaryota</taxon>
        <taxon>Viridiplantae</taxon>
        <taxon>Streptophyta</taxon>
        <taxon>Embryophyta</taxon>
        <taxon>Tracheophyta</taxon>
        <taxon>Spermatophyta</taxon>
        <taxon>Magnoliopsida</taxon>
        <taxon>eudicotyledons</taxon>
        <taxon>Gunneridae</taxon>
        <taxon>Pentapetalae</taxon>
        <taxon>rosids</taxon>
        <taxon>malvids</taxon>
        <taxon>Myrtales</taxon>
        <taxon>Lythraceae</taxon>
        <taxon>Punica</taxon>
    </lineage>
</organism>
<feature type="non-terminal residue" evidence="2">
    <location>
        <position position="1"/>
    </location>
</feature>
<evidence type="ECO:0000256" key="1">
    <source>
        <dbReference type="SAM" id="MobiDB-lite"/>
    </source>
</evidence>
<feature type="region of interest" description="Disordered" evidence="1">
    <location>
        <begin position="299"/>
        <end position="320"/>
    </location>
</feature>
<protein>
    <submittedName>
        <fullName evidence="2">Uncharacterized protein</fullName>
    </submittedName>
</protein>
<gene>
    <name evidence="2" type="ORF">CRG98_006448</name>
</gene>
<evidence type="ECO:0000313" key="2">
    <source>
        <dbReference type="EMBL" id="PKI73161.1"/>
    </source>
</evidence>
<feature type="region of interest" description="Disordered" evidence="1">
    <location>
        <begin position="369"/>
        <end position="411"/>
    </location>
</feature>
<keyword evidence="3" id="KW-1185">Reference proteome</keyword>
<dbReference type="AlphaFoldDB" id="A0A2I0KXF2"/>
<accession>A0A2I0KXF2</accession>
<dbReference type="EMBL" id="PGOL01000284">
    <property type="protein sequence ID" value="PKI73161.1"/>
    <property type="molecule type" value="Genomic_DNA"/>
</dbReference>
<name>A0A2I0KXF2_PUNGR</name>
<reference evidence="2 3" key="1">
    <citation type="submission" date="2017-11" db="EMBL/GenBank/DDBJ databases">
        <title>De-novo sequencing of pomegranate (Punica granatum L.) genome.</title>
        <authorList>
            <person name="Akparov Z."/>
            <person name="Amiraslanov A."/>
            <person name="Hajiyeva S."/>
            <person name="Abbasov M."/>
            <person name="Kaur K."/>
            <person name="Hamwieh A."/>
            <person name="Solovyev V."/>
            <person name="Salamov A."/>
            <person name="Braich B."/>
            <person name="Kosarev P."/>
            <person name="Mahmoud A."/>
            <person name="Hajiyev E."/>
            <person name="Babayeva S."/>
            <person name="Izzatullayeva V."/>
            <person name="Mammadov A."/>
            <person name="Mammadov A."/>
            <person name="Sharifova S."/>
            <person name="Ojaghi J."/>
            <person name="Eynullazada K."/>
            <person name="Bayramov B."/>
            <person name="Abdulazimova A."/>
            <person name="Shahmuradov I."/>
        </authorList>
    </citation>
    <scope>NUCLEOTIDE SEQUENCE [LARGE SCALE GENOMIC DNA]</scope>
    <source>
        <strain evidence="3">cv. AG2017</strain>
        <tissue evidence="2">Leaf</tissue>
    </source>
</reference>
<evidence type="ECO:0000313" key="3">
    <source>
        <dbReference type="Proteomes" id="UP000233551"/>
    </source>
</evidence>
<proteinExistence type="predicted"/>
<sequence>VSLSPCTGVIGNPKGHLLLDEHAIGLRDRSGFRTELRAWTSRPVYCFQDFASPDFASGLRLSGLRVPGLRVRFIAFRTSRPVYYFQDFASGLLLSGLRIPGLRVRFTAFRTSRSVYCFQDFESGLLLSGLRVPGLRVSGLRVPGLRVRLIAFRTSRPRTSRPDFASDLLLSGLRVPGLRVRFTAFRTSCPRTSRPHLLLSGLLVHFTAFCGLRPFTYHFTFPKSRSRYYLMTGGASYHKNDDRSGRRDQKGASHDFSFEASIDVFCPYEESAPRTPHACTEPPTTCYFTPRLRRVVPSRSKGSLQPSLSPVKRWSRSESRSTVHNHRSTRFSLTGFLSFLPNFLSHFRVCPGLGTFESADDHLDLPLRSPTNPTSHRAVVGASMPSRFPETAAAAPSPERTPVASNSSLATPTAASPTLFLVHRG</sequence>
<comment type="caution">
    <text evidence="2">The sequence shown here is derived from an EMBL/GenBank/DDBJ whole genome shotgun (WGS) entry which is preliminary data.</text>
</comment>